<gene>
    <name evidence="3" type="ORF">EOJ36_08410</name>
</gene>
<keyword evidence="1" id="KW-0732">Signal</keyword>
<dbReference type="RefSeq" id="WP_127804283.1">
    <property type="nucleotide sequence ID" value="NZ_SACY01000003.1"/>
</dbReference>
<protein>
    <recommendedName>
        <fullName evidence="2">Outer membrane protein beta-barrel domain-containing protein</fullName>
    </recommendedName>
</protein>
<dbReference type="Pfam" id="PF13505">
    <property type="entry name" value="OMP_b-brl"/>
    <property type="match status" value="1"/>
</dbReference>
<feature type="domain" description="Outer membrane protein beta-barrel" evidence="2">
    <location>
        <begin position="83"/>
        <end position="203"/>
    </location>
</feature>
<organism evidence="3 4">
    <name type="scientific">Sandaracinomonas limnophila</name>
    <dbReference type="NCBI Taxonomy" id="1862386"/>
    <lineage>
        <taxon>Bacteria</taxon>
        <taxon>Pseudomonadati</taxon>
        <taxon>Bacteroidota</taxon>
        <taxon>Cytophagia</taxon>
        <taxon>Cytophagales</taxon>
        <taxon>Flectobacillaceae</taxon>
        <taxon>Sandaracinomonas</taxon>
    </lineage>
</organism>
<keyword evidence="4" id="KW-1185">Reference proteome</keyword>
<name>A0A437PRZ8_9BACT</name>
<comment type="caution">
    <text evidence="3">The sequence shown here is derived from an EMBL/GenBank/DDBJ whole genome shotgun (WGS) entry which is preliminary data.</text>
</comment>
<proteinExistence type="predicted"/>
<evidence type="ECO:0000313" key="3">
    <source>
        <dbReference type="EMBL" id="RVU25017.1"/>
    </source>
</evidence>
<dbReference type="AlphaFoldDB" id="A0A437PRZ8"/>
<evidence type="ECO:0000313" key="4">
    <source>
        <dbReference type="Proteomes" id="UP000282832"/>
    </source>
</evidence>
<sequence length="237" mass="25704">MKKNLHSLTFILALCLVLVINFKLFSQNAVIRIPKKETKNSNISQTNKISEATSISPTKSLTLPNLKVGASIYLPGSILSAFGSSIGYGVNLDGDFAEVYDNLTVYGDASFIHGSNTLSNSSNFSGSNYSTSTTRNSNLIPIMLGARYHLTDKIPLYFGFGLGYGLYNVTTKYSSSSNIGYSSSESSSLSGFGYNFHIGFNLTKISFQIKQQNISIGENGITLPINNLAISAHYRIN</sequence>
<accession>A0A437PRZ8</accession>
<dbReference type="Proteomes" id="UP000282832">
    <property type="component" value="Unassembled WGS sequence"/>
</dbReference>
<dbReference type="InterPro" id="IPR027385">
    <property type="entry name" value="Beta-barrel_OMP"/>
</dbReference>
<evidence type="ECO:0000256" key="1">
    <source>
        <dbReference type="ARBA" id="ARBA00022729"/>
    </source>
</evidence>
<dbReference type="EMBL" id="SACY01000003">
    <property type="protein sequence ID" value="RVU25017.1"/>
    <property type="molecule type" value="Genomic_DNA"/>
</dbReference>
<reference evidence="3 4" key="1">
    <citation type="submission" date="2019-01" db="EMBL/GenBank/DDBJ databases">
        <authorList>
            <person name="Chen W.-M."/>
        </authorList>
    </citation>
    <scope>NUCLEOTIDE SEQUENCE [LARGE SCALE GENOMIC DNA]</scope>
    <source>
        <strain evidence="3 4">FSY-15</strain>
    </source>
</reference>
<evidence type="ECO:0000259" key="2">
    <source>
        <dbReference type="Pfam" id="PF13505"/>
    </source>
</evidence>